<dbReference type="EMBL" id="CP013290">
    <property type="protein sequence ID" value="APH00159.1"/>
    <property type="molecule type" value="Genomic_DNA"/>
</dbReference>
<dbReference type="KEGG" id="jte:ASJ30_00295"/>
<evidence type="ECO:0000313" key="2">
    <source>
        <dbReference type="EMBL" id="APH00159.1"/>
    </source>
</evidence>
<evidence type="ECO:0000256" key="1">
    <source>
        <dbReference type="SAM" id="MobiDB-lite"/>
    </source>
</evidence>
<dbReference type="Gene3D" id="3.90.226.10">
    <property type="entry name" value="2-enoyl-CoA Hydratase, Chain A, domain 1"/>
    <property type="match status" value="1"/>
</dbReference>
<feature type="region of interest" description="Disordered" evidence="1">
    <location>
        <begin position="68"/>
        <end position="107"/>
    </location>
</feature>
<dbReference type="SUPFAM" id="SSF52096">
    <property type="entry name" value="ClpP/crotonase"/>
    <property type="match status" value="1"/>
</dbReference>
<dbReference type="InterPro" id="IPR029045">
    <property type="entry name" value="ClpP/crotonase-like_dom_sf"/>
</dbReference>
<keyword evidence="3" id="KW-1185">Reference proteome</keyword>
<proteinExistence type="predicted"/>
<dbReference type="Proteomes" id="UP000182938">
    <property type="component" value="Chromosome"/>
</dbReference>
<dbReference type="AlphaFoldDB" id="A0A1L3MCQ2"/>
<reference evidence="2 3" key="1">
    <citation type="submission" date="2015-11" db="EMBL/GenBank/DDBJ databases">
        <authorList>
            <person name="Zhang Y."/>
            <person name="Guo Z."/>
        </authorList>
    </citation>
    <scope>NUCLEOTIDE SEQUENCE [LARGE SCALE GENOMIC DNA]</scope>
    <source>
        <strain evidence="2 3">YFY001</strain>
    </source>
</reference>
<feature type="compositionally biased region" description="Basic and acidic residues" evidence="1">
    <location>
        <begin position="98"/>
        <end position="107"/>
    </location>
</feature>
<protein>
    <submittedName>
        <fullName evidence="2">Uncharacterized protein</fullName>
    </submittedName>
</protein>
<evidence type="ECO:0000313" key="3">
    <source>
        <dbReference type="Proteomes" id="UP000182938"/>
    </source>
</evidence>
<feature type="compositionally biased region" description="Low complexity" evidence="1">
    <location>
        <begin position="77"/>
        <end position="93"/>
    </location>
</feature>
<gene>
    <name evidence="2" type="ORF">ASJ30_00295</name>
</gene>
<organism evidence="2 3">
    <name type="scientific">Janibacter indicus</name>
    <dbReference type="NCBI Taxonomy" id="857417"/>
    <lineage>
        <taxon>Bacteria</taxon>
        <taxon>Bacillati</taxon>
        <taxon>Actinomycetota</taxon>
        <taxon>Actinomycetes</taxon>
        <taxon>Micrococcales</taxon>
        <taxon>Intrasporangiaceae</taxon>
        <taxon>Janibacter</taxon>
    </lineage>
</organism>
<name>A0A1L3MCQ2_9MICO</name>
<sequence>MTATMASRAPRGPTINWAAVGIGATMTLAMDARLVSTKARVGFVFGRIGIVPEDLLPSARALADCWTKGGPRRGRSGPADAAARRCAGAPGRGAPRRVARDAAHERR</sequence>
<dbReference type="RefSeq" id="WP_072623337.1">
    <property type="nucleotide sequence ID" value="NZ_CP013290.1"/>
</dbReference>
<accession>A0A1L3MCQ2</accession>